<evidence type="ECO:0000313" key="3">
    <source>
        <dbReference type="EMBL" id="QFI37290.1"/>
    </source>
</evidence>
<proteinExistence type="predicted"/>
<evidence type="ECO:0000259" key="2">
    <source>
        <dbReference type="Pfam" id="PF07603"/>
    </source>
</evidence>
<feature type="signal peptide" evidence="1">
    <location>
        <begin position="1"/>
        <end position="20"/>
    </location>
</feature>
<dbReference type="OrthoDB" id="9793251at2"/>
<feature type="domain" description="Lcl C-terminal" evidence="2">
    <location>
        <begin position="43"/>
        <end position="171"/>
    </location>
</feature>
<accession>A0A5J6WJG8</accession>
<evidence type="ECO:0000313" key="4">
    <source>
        <dbReference type="Proteomes" id="UP000327424"/>
    </source>
</evidence>
<keyword evidence="1" id="KW-0732">Signal</keyword>
<name>A0A5J6WJG8_MORMI</name>
<dbReference type="Pfam" id="PF07603">
    <property type="entry name" value="Lcl_C"/>
    <property type="match status" value="1"/>
</dbReference>
<dbReference type="InterPro" id="IPR011460">
    <property type="entry name" value="Lcl_C"/>
</dbReference>
<gene>
    <name evidence="3" type="ORF">FR932_05335</name>
</gene>
<dbReference type="KEGG" id="mmaa:FR932_05335"/>
<dbReference type="RefSeq" id="WP_019439881.1">
    <property type="nucleotide sequence ID" value="NZ_ALOE01000004.1"/>
</dbReference>
<organism evidence="3 4">
    <name type="scientific">Moritella marina ATCC 15381</name>
    <dbReference type="NCBI Taxonomy" id="1202962"/>
    <lineage>
        <taxon>Bacteria</taxon>
        <taxon>Pseudomonadati</taxon>
        <taxon>Pseudomonadota</taxon>
        <taxon>Gammaproteobacteria</taxon>
        <taxon>Alteromonadales</taxon>
        <taxon>Moritellaceae</taxon>
        <taxon>Moritella</taxon>
    </lineage>
</organism>
<evidence type="ECO:0000256" key="1">
    <source>
        <dbReference type="SAM" id="SignalP"/>
    </source>
</evidence>
<dbReference type="AlphaFoldDB" id="A0A5J6WJG8"/>
<dbReference type="Proteomes" id="UP000327424">
    <property type="component" value="Chromosome"/>
</dbReference>
<reference evidence="3 4" key="1">
    <citation type="submission" date="2019-09" db="EMBL/GenBank/DDBJ databases">
        <title>Hybrid Assembly of the complete Genome of the Deep-Sea Bacterium Moritella marina from long Nanopore and Illumina reads.</title>
        <authorList>
            <person name="Magin S."/>
            <person name="Georgoulis A."/>
            <person name="Papadimitriou K."/>
            <person name="Iliakis G."/>
            <person name="Vorgias C.E."/>
        </authorList>
    </citation>
    <scope>NUCLEOTIDE SEQUENCE [LARGE SCALE GENOMIC DNA]</scope>
    <source>
        <strain evidence="3 4">MP-1</strain>
    </source>
</reference>
<dbReference type="PANTHER" id="PTHR35812:SF1">
    <property type="entry name" value="LIPOPROTEIN"/>
    <property type="match status" value="1"/>
</dbReference>
<dbReference type="EMBL" id="CP044399">
    <property type="protein sequence ID" value="QFI37290.1"/>
    <property type="molecule type" value="Genomic_DNA"/>
</dbReference>
<sequence>MKKIILTLSLTAAISAPALAQTCKSASITPSNPIGQYLDNEDGTITDIVNELMWSRCSLGQAFQGGNCINIPLNYDTWKAALDGAETNKDDGRYSDWRLPNIKELGSIVERSCVAPAIDLRLFPSTPSTPYWSSTFDYRGINTVKGLIIDFHDGTEIVKEVSSHKFVRLVRDL</sequence>
<keyword evidence="4" id="KW-1185">Reference proteome</keyword>
<feature type="chain" id="PRO_5023868419" evidence="1">
    <location>
        <begin position="21"/>
        <end position="173"/>
    </location>
</feature>
<dbReference type="PANTHER" id="PTHR35812">
    <property type="entry name" value="LIPOPROTEIN"/>
    <property type="match status" value="1"/>
</dbReference>
<protein>
    <submittedName>
        <fullName evidence="3">DUF1566 domain-containing protein</fullName>
    </submittedName>
</protein>